<reference evidence="3" key="2">
    <citation type="submission" date="2017-11" db="EMBL/GenBank/DDBJ databases">
        <title>PacBio sequencing of new strain of the secondary endosymbiont Candidatus Hamiltonella defensa.</title>
        <authorList>
            <person name="Strand M.R."/>
            <person name="Oliver K."/>
        </authorList>
    </citation>
    <scope>NUCLEOTIDE SEQUENCE [LARGE SCALE GENOMIC DNA]</scope>
    <source>
        <strain evidence="3">A2C</strain>
    </source>
</reference>
<feature type="transmembrane region" description="Helical" evidence="1">
    <location>
        <begin position="278"/>
        <end position="294"/>
    </location>
</feature>
<feature type="transmembrane region" description="Helical" evidence="1">
    <location>
        <begin position="248"/>
        <end position="266"/>
    </location>
</feature>
<feature type="transmembrane region" description="Helical" evidence="1">
    <location>
        <begin position="164"/>
        <end position="192"/>
    </location>
</feature>
<name>A0A2D3SZZ6_9ENTR</name>
<feature type="transmembrane region" description="Helical" evidence="1">
    <location>
        <begin position="93"/>
        <end position="113"/>
    </location>
</feature>
<keyword evidence="1" id="KW-1133">Transmembrane helix</keyword>
<gene>
    <name evidence="2" type="ORF">BJP41_00860</name>
</gene>
<keyword evidence="1" id="KW-0472">Membrane</keyword>
<evidence type="ECO:0008006" key="4">
    <source>
        <dbReference type="Google" id="ProtNLM"/>
    </source>
</evidence>
<evidence type="ECO:0000313" key="3">
    <source>
        <dbReference type="Proteomes" id="UP000230008"/>
    </source>
</evidence>
<keyword evidence="1" id="KW-0812">Transmembrane</keyword>
<organism evidence="2 3">
    <name type="scientific">Candidatus Williamhamiltonella defendens</name>
    <dbReference type="NCBI Taxonomy" id="138072"/>
    <lineage>
        <taxon>Bacteria</taxon>
        <taxon>Pseudomonadati</taxon>
        <taxon>Pseudomonadota</taxon>
        <taxon>Gammaproteobacteria</taxon>
        <taxon>Enterobacterales</taxon>
        <taxon>Enterobacteriaceae</taxon>
        <taxon>aphid secondary symbionts</taxon>
        <taxon>Candidatus Williamhamiltonella</taxon>
    </lineage>
</organism>
<dbReference type="RefSeq" id="WP_100102904.1">
    <property type="nucleotide sequence ID" value="NZ_CADIJJ010000007.1"/>
</dbReference>
<evidence type="ECO:0000313" key="2">
    <source>
        <dbReference type="EMBL" id="ATW29129.1"/>
    </source>
</evidence>
<dbReference type="EMBL" id="CP017606">
    <property type="protein sequence ID" value="ATW29129.1"/>
    <property type="molecule type" value="Genomic_DNA"/>
</dbReference>
<feature type="transmembrane region" description="Helical" evidence="1">
    <location>
        <begin position="125"/>
        <end position="144"/>
    </location>
</feature>
<feature type="transmembrane region" description="Helical" evidence="1">
    <location>
        <begin position="9"/>
        <end position="28"/>
    </location>
</feature>
<feature type="transmembrane region" description="Helical" evidence="1">
    <location>
        <begin position="199"/>
        <end position="220"/>
    </location>
</feature>
<protein>
    <recommendedName>
        <fullName evidence="4">EpsG family protein</fullName>
    </recommendedName>
</protein>
<accession>A0A2D3SZZ6</accession>
<proteinExistence type="predicted"/>
<feature type="transmembrane region" description="Helical" evidence="1">
    <location>
        <begin position="34"/>
        <end position="50"/>
    </location>
</feature>
<dbReference type="Pfam" id="PF14897">
    <property type="entry name" value="EpsG"/>
    <property type="match status" value="1"/>
</dbReference>
<sequence>MISEYSPTFLLNLSLIYLLIAVFCAIIKNNSFSIFVSLLLIIIYVTLFGLRDYSIGSDTRTYVENFLYNKNDYEPLFVVITSLIQLITSNPTAYLLILSLIYGVNIFFAYIIFGKNVKSHITIFIWFLLFSLTPLLGIINYFRQPISISFFLLGLSVYLNKKKINFLSGFLFIFSTLIHYSNVIFLLLLVFSRFINIKAIFFIFIIALLLFLDDFGLFIINKYGDYHIVQKTLAKHIHFNAKRSISTIHMYIFLYFSHLLIFLYFYKYRINNKIYTDLLKLYVLILSVSVFLSFNREIAIRIYVPLQYILPILYMHIYTHIKQKLTFSLLFISYGLFYFCYILNRPWFTDQFSGNIN</sequence>
<feature type="transmembrane region" description="Helical" evidence="1">
    <location>
        <begin position="300"/>
        <end position="318"/>
    </location>
</feature>
<feature type="transmembrane region" description="Helical" evidence="1">
    <location>
        <begin position="325"/>
        <end position="344"/>
    </location>
</feature>
<evidence type="ECO:0000256" key="1">
    <source>
        <dbReference type="SAM" id="Phobius"/>
    </source>
</evidence>
<dbReference type="AlphaFoldDB" id="A0A2D3SZZ6"/>
<reference evidence="3" key="1">
    <citation type="submission" date="2016-10" db="EMBL/GenBank/DDBJ databases">
        <authorList>
            <person name="Chevignon G."/>
        </authorList>
    </citation>
    <scope>NUCLEOTIDE SEQUENCE [LARGE SCALE GENOMIC DNA]</scope>
    <source>
        <strain evidence="3">A2C</strain>
    </source>
</reference>
<dbReference type="InterPro" id="IPR049458">
    <property type="entry name" value="EpsG-like"/>
</dbReference>
<dbReference type="Proteomes" id="UP000230008">
    <property type="component" value="Chromosome"/>
</dbReference>